<reference evidence="2 3" key="1">
    <citation type="journal article" date="2018" name="Front. Plant Sci.">
        <title>Red Clover (Trifolium pratense) and Zigzag Clover (T. medium) - A Picture of Genomic Similarities and Differences.</title>
        <authorList>
            <person name="Dluhosova J."/>
            <person name="Istvanek J."/>
            <person name="Nedelnik J."/>
            <person name="Repkova J."/>
        </authorList>
    </citation>
    <scope>NUCLEOTIDE SEQUENCE [LARGE SCALE GENOMIC DNA]</scope>
    <source>
        <strain evidence="3">cv. 10/8</strain>
        <tissue evidence="2">Leaf</tissue>
    </source>
</reference>
<dbReference type="Proteomes" id="UP000265520">
    <property type="component" value="Unassembled WGS sequence"/>
</dbReference>
<dbReference type="EMBL" id="LXQA010266402">
    <property type="protein sequence ID" value="MCI39343.1"/>
    <property type="molecule type" value="Genomic_DNA"/>
</dbReference>
<evidence type="ECO:0000313" key="3">
    <source>
        <dbReference type="Proteomes" id="UP000265520"/>
    </source>
</evidence>
<evidence type="ECO:0000313" key="2">
    <source>
        <dbReference type="EMBL" id="MCI39343.1"/>
    </source>
</evidence>
<protein>
    <submittedName>
        <fullName evidence="2">Uncharacterized protein</fullName>
    </submittedName>
</protein>
<comment type="caution">
    <text evidence="2">The sequence shown here is derived from an EMBL/GenBank/DDBJ whole genome shotgun (WGS) entry which is preliminary data.</text>
</comment>
<keyword evidence="3" id="KW-1185">Reference proteome</keyword>
<sequence>RTTIRKKRKIEKDNTSSNTKGVTGEDLIDGAQNEEHKENSQPTPPSSEIVPESPVAAKESSMKDAIEDVPTSTIEGDQNVNVTQDVVTSTTEESSKKAVEKDHLTSGSKENTTTKTQQSEEDP</sequence>
<name>A0A392RRU6_9FABA</name>
<feature type="compositionally biased region" description="Polar residues" evidence="1">
    <location>
        <begin position="105"/>
        <end position="117"/>
    </location>
</feature>
<accession>A0A392RRU6</accession>
<feature type="region of interest" description="Disordered" evidence="1">
    <location>
        <begin position="1"/>
        <end position="123"/>
    </location>
</feature>
<feature type="compositionally biased region" description="Polar residues" evidence="1">
    <location>
        <begin position="70"/>
        <end position="92"/>
    </location>
</feature>
<dbReference type="AlphaFoldDB" id="A0A392RRU6"/>
<feature type="compositionally biased region" description="Low complexity" evidence="1">
    <location>
        <begin position="46"/>
        <end position="55"/>
    </location>
</feature>
<proteinExistence type="predicted"/>
<feature type="compositionally biased region" description="Basic and acidic residues" evidence="1">
    <location>
        <begin position="93"/>
        <end position="104"/>
    </location>
</feature>
<evidence type="ECO:0000256" key="1">
    <source>
        <dbReference type="SAM" id="MobiDB-lite"/>
    </source>
</evidence>
<feature type="non-terminal residue" evidence="2">
    <location>
        <position position="123"/>
    </location>
</feature>
<feature type="non-terminal residue" evidence="2">
    <location>
        <position position="1"/>
    </location>
</feature>
<organism evidence="2 3">
    <name type="scientific">Trifolium medium</name>
    <dbReference type="NCBI Taxonomy" id="97028"/>
    <lineage>
        <taxon>Eukaryota</taxon>
        <taxon>Viridiplantae</taxon>
        <taxon>Streptophyta</taxon>
        <taxon>Embryophyta</taxon>
        <taxon>Tracheophyta</taxon>
        <taxon>Spermatophyta</taxon>
        <taxon>Magnoliopsida</taxon>
        <taxon>eudicotyledons</taxon>
        <taxon>Gunneridae</taxon>
        <taxon>Pentapetalae</taxon>
        <taxon>rosids</taxon>
        <taxon>fabids</taxon>
        <taxon>Fabales</taxon>
        <taxon>Fabaceae</taxon>
        <taxon>Papilionoideae</taxon>
        <taxon>50 kb inversion clade</taxon>
        <taxon>NPAAA clade</taxon>
        <taxon>Hologalegina</taxon>
        <taxon>IRL clade</taxon>
        <taxon>Trifolieae</taxon>
        <taxon>Trifolium</taxon>
    </lineage>
</organism>